<organism evidence="2 3">
    <name type="scientific">Pleurodeles waltl</name>
    <name type="common">Iberian ribbed newt</name>
    <dbReference type="NCBI Taxonomy" id="8319"/>
    <lineage>
        <taxon>Eukaryota</taxon>
        <taxon>Metazoa</taxon>
        <taxon>Chordata</taxon>
        <taxon>Craniata</taxon>
        <taxon>Vertebrata</taxon>
        <taxon>Euteleostomi</taxon>
        <taxon>Amphibia</taxon>
        <taxon>Batrachia</taxon>
        <taxon>Caudata</taxon>
        <taxon>Salamandroidea</taxon>
        <taxon>Salamandridae</taxon>
        <taxon>Pleurodelinae</taxon>
        <taxon>Pleurodeles</taxon>
    </lineage>
</organism>
<dbReference type="AlphaFoldDB" id="A0AAV7N0I1"/>
<sequence length="86" mass="9165">MWRGCPVRGKSAPGRRRRVEGVSPGVGCPLGNLRSLRARARRGGRLASAVLSLSPNAKAQINTVIRHCTSQQGRMHALMFNGGDSG</sequence>
<evidence type="ECO:0000256" key="1">
    <source>
        <dbReference type="SAM" id="MobiDB-lite"/>
    </source>
</evidence>
<comment type="caution">
    <text evidence="2">The sequence shown here is derived from an EMBL/GenBank/DDBJ whole genome shotgun (WGS) entry which is preliminary data.</text>
</comment>
<keyword evidence="3" id="KW-1185">Reference proteome</keyword>
<feature type="region of interest" description="Disordered" evidence="1">
    <location>
        <begin position="1"/>
        <end position="24"/>
    </location>
</feature>
<proteinExistence type="predicted"/>
<evidence type="ECO:0000313" key="3">
    <source>
        <dbReference type="Proteomes" id="UP001066276"/>
    </source>
</evidence>
<accession>A0AAV7N0I1</accession>
<reference evidence="2" key="1">
    <citation type="journal article" date="2022" name="bioRxiv">
        <title>Sequencing and chromosome-scale assembly of the giantPleurodeles waltlgenome.</title>
        <authorList>
            <person name="Brown T."/>
            <person name="Elewa A."/>
            <person name="Iarovenko S."/>
            <person name="Subramanian E."/>
            <person name="Araus A.J."/>
            <person name="Petzold A."/>
            <person name="Susuki M."/>
            <person name="Suzuki K.-i.T."/>
            <person name="Hayashi T."/>
            <person name="Toyoda A."/>
            <person name="Oliveira C."/>
            <person name="Osipova E."/>
            <person name="Leigh N.D."/>
            <person name="Simon A."/>
            <person name="Yun M.H."/>
        </authorList>
    </citation>
    <scope>NUCLEOTIDE SEQUENCE</scope>
    <source>
        <strain evidence="2">20211129_DDA</strain>
        <tissue evidence="2">Liver</tissue>
    </source>
</reference>
<dbReference type="EMBL" id="JANPWB010000013">
    <property type="protein sequence ID" value="KAJ1109521.1"/>
    <property type="molecule type" value="Genomic_DNA"/>
</dbReference>
<protein>
    <submittedName>
        <fullName evidence="2">Uncharacterized protein</fullName>
    </submittedName>
</protein>
<name>A0AAV7N0I1_PLEWA</name>
<gene>
    <name evidence="2" type="ORF">NDU88_006881</name>
</gene>
<evidence type="ECO:0000313" key="2">
    <source>
        <dbReference type="EMBL" id="KAJ1109521.1"/>
    </source>
</evidence>
<dbReference type="Proteomes" id="UP001066276">
    <property type="component" value="Chromosome 9"/>
</dbReference>